<organism evidence="5 6">
    <name type="scientific">Anopheles farauti</name>
    <dbReference type="NCBI Taxonomy" id="69004"/>
    <lineage>
        <taxon>Eukaryota</taxon>
        <taxon>Metazoa</taxon>
        <taxon>Ecdysozoa</taxon>
        <taxon>Arthropoda</taxon>
        <taxon>Hexapoda</taxon>
        <taxon>Insecta</taxon>
        <taxon>Pterygota</taxon>
        <taxon>Neoptera</taxon>
        <taxon>Endopterygota</taxon>
        <taxon>Diptera</taxon>
        <taxon>Nematocera</taxon>
        <taxon>Culicoidea</taxon>
        <taxon>Culicidae</taxon>
        <taxon>Anophelinae</taxon>
        <taxon>Anopheles</taxon>
    </lineage>
</organism>
<dbReference type="EMBL" id="AXCN02000077">
    <property type="status" value="NOT_ANNOTATED_CDS"/>
    <property type="molecule type" value="Genomic_DNA"/>
</dbReference>
<proteinExistence type="inferred from homology"/>
<reference evidence="6" key="1">
    <citation type="submission" date="2014-01" db="EMBL/GenBank/DDBJ databases">
        <title>The Genome Sequence of Anopheles farauti FAR1 (V2).</title>
        <authorList>
            <consortium name="The Broad Institute Genomics Platform"/>
            <person name="Neafsey D.E."/>
            <person name="Besansky N."/>
            <person name="Howell P."/>
            <person name="Walton C."/>
            <person name="Young S.K."/>
            <person name="Zeng Q."/>
            <person name="Gargeya S."/>
            <person name="Fitzgerald M."/>
            <person name="Haas B."/>
            <person name="Abouelleil A."/>
            <person name="Allen A.W."/>
            <person name="Alvarado L."/>
            <person name="Arachchi H.M."/>
            <person name="Berlin A.M."/>
            <person name="Chapman S.B."/>
            <person name="Gainer-Dewar J."/>
            <person name="Goldberg J."/>
            <person name="Griggs A."/>
            <person name="Gujja S."/>
            <person name="Hansen M."/>
            <person name="Howarth C."/>
            <person name="Imamovic A."/>
            <person name="Ireland A."/>
            <person name="Larimer J."/>
            <person name="McCowan C."/>
            <person name="Murphy C."/>
            <person name="Pearson M."/>
            <person name="Poon T.W."/>
            <person name="Priest M."/>
            <person name="Roberts A."/>
            <person name="Saif S."/>
            <person name="Shea T."/>
            <person name="Sisk P."/>
            <person name="Sykes S."/>
            <person name="Wortman J."/>
            <person name="Nusbaum C."/>
            <person name="Birren B."/>
        </authorList>
    </citation>
    <scope>NUCLEOTIDE SEQUENCE [LARGE SCALE GENOMIC DNA]</scope>
    <source>
        <strain evidence="6">FAR1</strain>
    </source>
</reference>
<evidence type="ECO:0000256" key="1">
    <source>
        <dbReference type="ARBA" id="ARBA00004613"/>
    </source>
</evidence>
<dbReference type="AlphaFoldDB" id="A0A182Q4B9"/>
<dbReference type="PANTHER" id="PTHR21364">
    <property type="entry name" value="GENERAL ODORANT-BINDING PROTEIN 19A"/>
    <property type="match status" value="1"/>
</dbReference>
<dbReference type="GO" id="GO:0005576">
    <property type="term" value="C:extracellular region"/>
    <property type="evidence" value="ECO:0007669"/>
    <property type="project" value="UniProtKB-SubCell"/>
</dbReference>
<evidence type="ECO:0000256" key="2">
    <source>
        <dbReference type="ARBA" id="ARBA00008098"/>
    </source>
</evidence>
<keyword evidence="6" id="KW-1185">Reference proteome</keyword>
<evidence type="ECO:0000256" key="3">
    <source>
        <dbReference type="ARBA" id="ARBA00022525"/>
    </source>
</evidence>
<dbReference type="SMART" id="SM00708">
    <property type="entry name" value="PhBP"/>
    <property type="match status" value="1"/>
</dbReference>
<dbReference type="Pfam" id="PF01395">
    <property type="entry name" value="PBP_GOBP"/>
    <property type="match status" value="1"/>
</dbReference>
<protein>
    <recommendedName>
        <fullName evidence="7">Odorant-binding protein 2</fullName>
    </recommendedName>
</protein>
<dbReference type="Proteomes" id="UP000075886">
    <property type="component" value="Unassembled WGS sequence"/>
</dbReference>
<evidence type="ECO:0008006" key="7">
    <source>
        <dbReference type="Google" id="ProtNLM"/>
    </source>
</evidence>
<dbReference type="CDD" id="cd23992">
    <property type="entry name" value="PBP_GOBP"/>
    <property type="match status" value="1"/>
</dbReference>
<keyword evidence="4" id="KW-0732">Signal</keyword>
<dbReference type="InterPro" id="IPR036728">
    <property type="entry name" value="PBP_GOBP_sf"/>
</dbReference>
<dbReference type="SUPFAM" id="SSF47565">
    <property type="entry name" value="Insect pheromone/odorant-binding proteins"/>
    <property type="match status" value="1"/>
</dbReference>
<comment type="similarity">
    <text evidence="2">Belongs to the PBP/GOBP family.</text>
</comment>
<comment type="subcellular location">
    <subcellularLocation>
        <location evidence="1">Secreted</location>
    </subcellularLocation>
</comment>
<dbReference type="FunFam" id="1.10.238.20:FF:000001">
    <property type="entry name" value="General odorant-binding protein lush"/>
    <property type="match status" value="1"/>
</dbReference>
<dbReference type="GO" id="GO:0007608">
    <property type="term" value="P:sensory perception of smell"/>
    <property type="evidence" value="ECO:0007669"/>
    <property type="project" value="UniProtKB-ARBA"/>
</dbReference>
<sequence length="140" mass="16423">MMLLFLFVTFCFASTLAIDADFPPAEMIENMSWYRSVCMRETGSSDEQIALFNRPETIDAPRDLQCYMYCMFRMHNVTRPDGEVDPIDVYHAIPKRFNSIALKVLVNCRNAEQEGKDLCERAYLTHKCWKATEPQHYFLF</sequence>
<dbReference type="InterPro" id="IPR006170">
    <property type="entry name" value="PBP/GOBP"/>
</dbReference>
<dbReference type="PANTHER" id="PTHR21364:SF2">
    <property type="entry name" value="GENERAL ODORANT-BINDING PROTEIN 19A"/>
    <property type="match status" value="1"/>
</dbReference>
<dbReference type="VEuPathDB" id="VectorBase:AFAF002813"/>
<name>A0A182Q4B9_9DIPT</name>
<accession>A0A182Q4B9</accession>
<evidence type="ECO:0000313" key="5">
    <source>
        <dbReference type="EnsemblMetazoa" id="AFAF002813-PA"/>
    </source>
</evidence>
<dbReference type="EnsemblMetazoa" id="AFAF002813-RA">
    <property type="protein sequence ID" value="AFAF002813-PA"/>
    <property type="gene ID" value="AFAF002813"/>
</dbReference>
<feature type="signal peptide" evidence="4">
    <location>
        <begin position="1"/>
        <end position="17"/>
    </location>
</feature>
<dbReference type="Gene3D" id="1.10.238.20">
    <property type="entry name" value="Pheromone/general odorant binding protein domain"/>
    <property type="match status" value="1"/>
</dbReference>
<keyword evidence="3" id="KW-0964">Secreted</keyword>
<evidence type="ECO:0000313" key="6">
    <source>
        <dbReference type="Proteomes" id="UP000075886"/>
    </source>
</evidence>
<reference evidence="5" key="2">
    <citation type="submission" date="2020-05" db="UniProtKB">
        <authorList>
            <consortium name="EnsemblMetazoa"/>
        </authorList>
    </citation>
    <scope>IDENTIFICATION</scope>
    <source>
        <strain evidence="5">FAR1</strain>
    </source>
</reference>
<evidence type="ECO:0000256" key="4">
    <source>
        <dbReference type="SAM" id="SignalP"/>
    </source>
</evidence>
<feature type="chain" id="PRO_5008132195" description="Odorant-binding protein 2" evidence="4">
    <location>
        <begin position="18"/>
        <end position="140"/>
    </location>
</feature>
<dbReference type="GO" id="GO:0005549">
    <property type="term" value="F:odorant binding"/>
    <property type="evidence" value="ECO:0007669"/>
    <property type="project" value="InterPro"/>
</dbReference>
<dbReference type="STRING" id="69004.A0A182Q4B9"/>